<keyword evidence="3" id="KW-1185">Reference proteome</keyword>
<dbReference type="InterPro" id="IPR025665">
    <property type="entry name" value="Beta-barrel_OMP_2"/>
</dbReference>
<accession>A0A2S6I283</accession>
<sequence length="232" mass="25972">MISCLLLHPRPGAHTFMLRFPLYLFLLLTAAPLAGQADTVNFRRLQFGVVGGQHYSEIDFTPNRDVNTIEGRSYGIALRYFDKQLVGFQAEISYESAGWLEDLTDDGVYRRETEYVDLQILTQFSVGQGWIQPMLQAGPYVSIPIGETETLPASFDPSNYPTNTYYGRELDFRINYGLRAGLGFNLEFGPVTIQIDGRYLQGFSNIIKPGASDASTSIRRAFGGHLGLFYAL</sequence>
<gene>
    <name evidence="2" type="ORF">CLV84_2081</name>
</gene>
<dbReference type="OrthoDB" id="977141at2"/>
<protein>
    <submittedName>
        <fullName evidence="2">Outer membrane protein with beta-barrel domain</fullName>
    </submittedName>
</protein>
<feature type="domain" description="Outer membrane protein beta-barrel" evidence="1">
    <location>
        <begin position="41"/>
        <end position="207"/>
    </location>
</feature>
<evidence type="ECO:0000313" key="3">
    <source>
        <dbReference type="Proteomes" id="UP000237662"/>
    </source>
</evidence>
<reference evidence="2 3" key="1">
    <citation type="submission" date="2018-02" db="EMBL/GenBank/DDBJ databases">
        <title>Genomic Encyclopedia of Archaeal and Bacterial Type Strains, Phase II (KMG-II): from individual species to whole genera.</title>
        <authorList>
            <person name="Goeker M."/>
        </authorList>
    </citation>
    <scope>NUCLEOTIDE SEQUENCE [LARGE SCALE GENOMIC DNA]</scope>
    <source>
        <strain evidence="2 3">DSM 29526</strain>
    </source>
</reference>
<evidence type="ECO:0000313" key="2">
    <source>
        <dbReference type="EMBL" id="PPK85189.1"/>
    </source>
</evidence>
<evidence type="ECO:0000259" key="1">
    <source>
        <dbReference type="Pfam" id="PF13568"/>
    </source>
</evidence>
<comment type="caution">
    <text evidence="2">The sequence shown here is derived from an EMBL/GenBank/DDBJ whole genome shotgun (WGS) entry which is preliminary data.</text>
</comment>
<dbReference type="Proteomes" id="UP000237662">
    <property type="component" value="Unassembled WGS sequence"/>
</dbReference>
<dbReference type="Pfam" id="PF13568">
    <property type="entry name" value="OMP_b-brl_2"/>
    <property type="match status" value="1"/>
</dbReference>
<dbReference type="AlphaFoldDB" id="A0A2S6I283"/>
<dbReference type="EMBL" id="PTJC01000006">
    <property type="protein sequence ID" value="PPK85189.1"/>
    <property type="molecule type" value="Genomic_DNA"/>
</dbReference>
<proteinExistence type="predicted"/>
<organism evidence="2 3">
    <name type="scientific">Neolewinella xylanilytica</name>
    <dbReference type="NCBI Taxonomy" id="1514080"/>
    <lineage>
        <taxon>Bacteria</taxon>
        <taxon>Pseudomonadati</taxon>
        <taxon>Bacteroidota</taxon>
        <taxon>Saprospiria</taxon>
        <taxon>Saprospirales</taxon>
        <taxon>Lewinellaceae</taxon>
        <taxon>Neolewinella</taxon>
    </lineage>
</organism>
<name>A0A2S6I283_9BACT</name>